<reference evidence="3" key="1">
    <citation type="submission" date="2017-08" db="EMBL/GenBank/DDBJ databases">
        <authorList>
            <person name="Imhoff J.F."/>
            <person name="Rahn T."/>
            <person name="Kuenzel S."/>
            <person name="Neulinger S.C."/>
        </authorList>
    </citation>
    <scope>NUCLEOTIDE SEQUENCE</scope>
    <source>
        <strain evidence="3">DSM 9154</strain>
    </source>
</reference>
<organism evidence="3 4">
    <name type="scientific">Rhodovibrio salinarum</name>
    <dbReference type="NCBI Taxonomy" id="1087"/>
    <lineage>
        <taxon>Bacteria</taxon>
        <taxon>Pseudomonadati</taxon>
        <taxon>Pseudomonadota</taxon>
        <taxon>Alphaproteobacteria</taxon>
        <taxon>Rhodospirillales</taxon>
        <taxon>Rhodovibrionaceae</taxon>
        <taxon>Rhodovibrio</taxon>
    </lineage>
</organism>
<evidence type="ECO:0000259" key="2">
    <source>
        <dbReference type="Pfam" id="PF00561"/>
    </source>
</evidence>
<comment type="caution">
    <text evidence="3">The sequence shown here is derived from an EMBL/GenBank/DDBJ whole genome shotgun (WGS) entry which is preliminary data.</text>
</comment>
<keyword evidence="3" id="KW-0378">Hydrolase</keyword>
<proteinExistence type="predicted"/>
<dbReference type="EMBL" id="NRRE01000035">
    <property type="protein sequence ID" value="MBK1699285.1"/>
    <property type="molecule type" value="Genomic_DNA"/>
</dbReference>
<evidence type="ECO:0000313" key="4">
    <source>
        <dbReference type="Proteomes" id="UP000778970"/>
    </source>
</evidence>
<dbReference type="InterPro" id="IPR051321">
    <property type="entry name" value="PHA/PHB_synthase"/>
</dbReference>
<dbReference type="Gene3D" id="3.40.50.1820">
    <property type="entry name" value="alpha/beta hydrolase"/>
    <property type="match status" value="1"/>
</dbReference>
<reference evidence="3" key="2">
    <citation type="journal article" date="2020" name="Microorganisms">
        <title>Osmotic Adaptation and Compatible Solute Biosynthesis of Phototrophic Bacteria as Revealed from Genome Analyses.</title>
        <authorList>
            <person name="Imhoff J.F."/>
            <person name="Rahn T."/>
            <person name="Kunzel S."/>
            <person name="Keller A."/>
            <person name="Neulinger S.C."/>
        </authorList>
    </citation>
    <scope>NUCLEOTIDE SEQUENCE</scope>
    <source>
        <strain evidence="3">DSM 9154</strain>
    </source>
</reference>
<dbReference type="Pfam" id="PF00561">
    <property type="entry name" value="Abhydrolase_1"/>
    <property type="match status" value="1"/>
</dbReference>
<evidence type="ECO:0000313" key="3">
    <source>
        <dbReference type="EMBL" id="MBK1699285.1"/>
    </source>
</evidence>
<dbReference type="InterPro" id="IPR000073">
    <property type="entry name" value="AB_hydrolase_1"/>
</dbReference>
<dbReference type="AlphaFoldDB" id="A0A934QNE1"/>
<dbReference type="Proteomes" id="UP000778970">
    <property type="component" value="Unassembled WGS sequence"/>
</dbReference>
<evidence type="ECO:0000256" key="1">
    <source>
        <dbReference type="SAM" id="MobiDB-lite"/>
    </source>
</evidence>
<name>A0A934QNE1_9PROT</name>
<feature type="compositionally biased region" description="Low complexity" evidence="1">
    <location>
        <begin position="50"/>
        <end position="66"/>
    </location>
</feature>
<dbReference type="SUPFAM" id="SSF53474">
    <property type="entry name" value="alpha/beta-Hydrolases"/>
    <property type="match status" value="1"/>
</dbReference>
<dbReference type="PANTHER" id="PTHR36837:SF2">
    <property type="entry name" value="POLY(3-HYDROXYALKANOATE) POLYMERASE SUBUNIT PHAC"/>
    <property type="match status" value="1"/>
</dbReference>
<keyword evidence="4" id="KW-1185">Reference proteome</keyword>
<feature type="region of interest" description="Disordered" evidence="1">
    <location>
        <begin position="98"/>
        <end position="119"/>
    </location>
</feature>
<feature type="region of interest" description="Disordered" evidence="1">
    <location>
        <begin position="1"/>
        <end position="67"/>
    </location>
</feature>
<feature type="compositionally biased region" description="Basic and acidic residues" evidence="1">
    <location>
        <begin position="27"/>
        <end position="36"/>
    </location>
</feature>
<feature type="compositionally biased region" description="Low complexity" evidence="1">
    <location>
        <begin position="99"/>
        <end position="114"/>
    </location>
</feature>
<feature type="domain" description="AB hydrolase-1" evidence="2">
    <location>
        <begin position="194"/>
        <end position="467"/>
    </location>
</feature>
<feature type="compositionally biased region" description="Polar residues" evidence="1">
    <location>
        <begin position="8"/>
        <end position="25"/>
    </location>
</feature>
<gene>
    <name evidence="3" type="ORF">CKO21_18720</name>
</gene>
<dbReference type="InterPro" id="IPR029058">
    <property type="entry name" value="AB_hydrolase_fold"/>
</dbReference>
<accession>A0A934QNE1</accession>
<sequence length="491" mass="52882">MTDRATGGTANSATHGPETNGQNAPHQEPETGDRTADATTGTGAHDRSGTRTGTSTTARRGQRLGPRPLPAHLAAAIWTWTSSQAALPAWRNGWLPWKDPANADPTTTPAAGSSRAERRESLRREIASADLERFAAALQRETTRRHLDLLRGIQAYRAHPYTRALNDPPALWQEGTTRLLDYGQCPEATDPNGPPLLVVPSLINRAYILDLKPELSLLRHLAALGFRPMLVDWDRPGPQERGFSLTDYIAGRLERALDAACTAAGQAMPAVGYCMGGLLALALAERRRRDVSALALLATPWDFHADPEDHAGSAAGQATQARVAATGAQALEPAMQTLGYLPVDALQTLFQGLDPLTGVRKFLTFARLDPDSRRAETFVALEDWLNDGVPLPAAVARECLYGWYGRNDTARGRWRIAGRPVDPARVTQPTLCLLPAQDRIVPPASAAALGAALPNAEVQRPALGHIGMVVSSKAKTEAWRPLADWLGRMGA</sequence>
<protein>
    <submittedName>
        <fullName evidence="3">Alpha/beta hydrolase</fullName>
    </submittedName>
</protein>
<dbReference type="GO" id="GO:0016787">
    <property type="term" value="F:hydrolase activity"/>
    <property type="evidence" value="ECO:0007669"/>
    <property type="project" value="UniProtKB-KW"/>
</dbReference>
<dbReference type="PANTHER" id="PTHR36837">
    <property type="entry name" value="POLY(3-HYDROXYALKANOATE) POLYMERASE SUBUNIT PHAC"/>
    <property type="match status" value="1"/>
</dbReference>